<accession>A0A1A9WZD6</accession>
<keyword evidence="1" id="KW-0732">Signal</keyword>
<feature type="chain" id="PRO_5008400832" evidence="1">
    <location>
        <begin position="24"/>
        <end position="149"/>
    </location>
</feature>
<feature type="signal peptide" evidence="1">
    <location>
        <begin position="1"/>
        <end position="23"/>
    </location>
</feature>
<dbReference type="Proteomes" id="UP000091820">
    <property type="component" value="Unassembled WGS sequence"/>
</dbReference>
<sequence>MYVGRLSMMMMISLLSLTFIGAAEEYLYQVNFPDLLLACTCPLSHILLFFCNPSDHYTRATLQTYNGSEIHALYLSTLYDIIKKEFHDLIPIIYVPLDPPQSCLLNNNHCTFAWPLYVHLYSILLKTIGKHMVIYSLIVIVLSFSLEER</sequence>
<proteinExistence type="predicted"/>
<keyword evidence="3" id="KW-1185">Reference proteome</keyword>
<dbReference type="AlphaFoldDB" id="A0A1A9WZD6"/>
<reference evidence="2" key="2">
    <citation type="submission" date="2020-05" db="UniProtKB">
        <authorList>
            <consortium name="EnsemblMetazoa"/>
        </authorList>
    </citation>
    <scope>IDENTIFICATION</scope>
    <source>
        <strain evidence="2">IAEA</strain>
    </source>
</reference>
<name>A0A1A9WZD6_9MUSC</name>
<protein>
    <submittedName>
        <fullName evidence="2">Uncharacterized protein</fullName>
    </submittedName>
</protein>
<dbReference type="VEuPathDB" id="VectorBase:GBRI038324"/>
<reference evidence="3" key="1">
    <citation type="submission" date="2014-03" db="EMBL/GenBank/DDBJ databases">
        <authorList>
            <person name="Aksoy S."/>
            <person name="Warren W."/>
            <person name="Wilson R.K."/>
        </authorList>
    </citation>
    <scope>NUCLEOTIDE SEQUENCE [LARGE SCALE GENOMIC DNA]</scope>
    <source>
        <strain evidence="3">IAEA</strain>
    </source>
</reference>
<organism evidence="2 3">
    <name type="scientific">Glossina brevipalpis</name>
    <dbReference type="NCBI Taxonomy" id="37001"/>
    <lineage>
        <taxon>Eukaryota</taxon>
        <taxon>Metazoa</taxon>
        <taxon>Ecdysozoa</taxon>
        <taxon>Arthropoda</taxon>
        <taxon>Hexapoda</taxon>
        <taxon>Insecta</taxon>
        <taxon>Pterygota</taxon>
        <taxon>Neoptera</taxon>
        <taxon>Endopterygota</taxon>
        <taxon>Diptera</taxon>
        <taxon>Brachycera</taxon>
        <taxon>Muscomorpha</taxon>
        <taxon>Hippoboscoidea</taxon>
        <taxon>Glossinidae</taxon>
        <taxon>Glossina</taxon>
    </lineage>
</organism>
<evidence type="ECO:0000313" key="3">
    <source>
        <dbReference type="Proteomes" id="UP000091820"/>
    </source>
</evidence>
<evidence type="ECO:0000313" key="2">
    <source>
        <dbReference type="EnsemblMetazoa" id="GBRI038324-PA"/>
    </source>
</evidence>
<dbReference type="EnsemblMetazoa" id="GBRI038324-RA">
    <property type="protein sequence ID" value="GBRI038324-PA"/>
    <property type="gene ID" value="GBRI038324"/>
</dbReference>
<evidence type="ECO:0000256" key="1">
    <source>
        <dbReference type="SAM" id="SignalP"/>
    </source>
</evidence>